<organism evidence="2 3">
    <name type="scientific">Olivibacter oleidegradans</name>
    <dbReference type="NCBI Taxonomy" id="760123"/>
    <lineage>
        <taxon>Bacteria</taxon>
        <taxon>Pseudomonadati</taxon>
        <taxon>Bacteroidota</taxon>
        <taxon>Sphingobacteriia</taxon>
        <taxon>Sphingobacteriales</taxon>
        <taxon>Sphingobacteriaceae</taxon>
        <taxon>Olivibacter</taxon>
    </lineage>
</organism>
<accession>A0ABV6HP73</accession>
<gene>
    <name evidence="2" type="ORF">ACFFI0_15480</name>
</gene>
<proteinExistence type="predicted"/>
<evidence type="ECO:0000256" key="1">
    <source>
        <dbReference type="SAM" id="Phobius"/>
    </source>
</evidence>
<dbReference type="EMBL" id="JBHLWO010000002">
    <property type="protein sequence ID" value="MFC0319723.1"/>
    <property type="molecule type" value="Genomic_DNA"/>
</dbReference>
<feature type="transmembrane region" description="Helical" evidence="1">
    <location>
        <begin position="12"/>
        <end position="33"/>
    </location>
</feature>
<feature type="transmembrane region" description="Helical" evidence="1">
    <location>
        <begin position="39"/>
        <end position="62"/>
    </location>
</feature>
<comment type="caution">
    <text evidence="2">The sequence shown here is derived from an EMBL/GenBank/DDBJ whole genome shotgun (WGS) entry which is preliminary data.</text>
</comment>
<dbReference type="RefSeq" id="WP_130855748.1">
    <property type="nucleotide sequence ID" value="NZ_JBHLWO010000002.1"/>
</dbReference>
<keyword evidence="3" id="KW-1185">Reference proteome</keyword>
<protein>
    <submittedName>
        <fullName evidence="2">Uncharacterized protein</fullName>
    </submittedName>
</protein>
<keyword evidence="1" id="KW-0812">Transmembrane</keyword>
<keyword evidence="1" id="KW-0472">Membrane</keyword>
<evidence type="ECO:0000313" key="2">
    <source>
        <dbReference type="EMBL" id="MFC0319723.1"/>
    </source>
</evidence>
<sequence>MKRIFRSKFRFIAIPILAVTFLFLVSYIVMLLWNFSIAAIFNIHSINLWQAMALFVLSKVLFGFGKGGRRGGAPWSKRSMRDKFEKTNEMDTEKMRTYMRERWCDWRSFQEEK</sequence>
<name>A0ABV6HP73_9SPHI</name>
<evidence type="ECO:0000313" key="3">
    <source>
        <dbReference type="Proteomes" id="UP001589774"/>
    </source>
</evidence>
<keyword evidence="1" id="KW-1133">Transmembrane helix</keyword>
<reference evidence="2 3" key="1">
    <citation type="submission" date="2024-09" db="EMBL/GenBank/DDBJ databases">
        <authorList>
            <person name="Sun Q."/>
            <person name="Mori K."/>
        </authorList>
    </citation>
    <scope>NUCLEOTIDE SEQUENCE [LARGE SCALE GENOMIC DNA]</scope>
    <source>
        <strain evidence="2 3">CCM 7765</strain>
    </source>
</reference>
<dbReference type="Proteomes" id="UP001589774">
    <property type="component" value="Unassembled WGS sequence"/>
</dbReference>